<dbReference type="Gene3D" id="3.40.1190.10">
    <property type="entry name" value="Mur-like, catalytic domain"/>
    <property type="match status" value="1"/>
</dbReference>
<keyword evidence="5 10" id="KW-0067">ATP-binding</keyword>
<keyword evidence="1 10" id="KW-0963">Cytoplasm</keyword>
<evidence type="ECO:0000256" key="10">
    <source>
        <dbReference type="HAMAP-Rule" id="MF_02019"/>
    </source>
</evidence>
<evidence type="ECO:0000256" key="9">
    <source>
        <dbReference type="ARBA" id="ARBA00023316"/>
    </source>
</evidence>
<dbReference type="Pfam" id="PF02875">
    <property type="entry name" value="Mur_ligase_C"/>
    <property type="match status" value="1"/>
</dbReference>
<feature type="domain" description="Mur ligase N-terminal catalytic" evidence="12">
    <location>
        <begin position="29"/>
        <end position="71"/>
    </location>
</feature>
<dbReference type="GO" id="GO:0005524">
    <property type="term" value="F:ATP binding"/>
    <property type="evidence" value="ECO:0007669"/>
    <property type="project" value="UniProtKB-UniRule"/>
</dbReference>
<keyword evidence="4 10" id="KW-0547">Nucleotide-binding</keyword>
<dbReference type="Gene3D" id="3.40.1390.10">
    <property type="entry name" value="MurE/MurF, N-terminal domain"/>
    <property type="match status" value="1"/>
</dbReference>
<evidence type="ECO:0000313" key="16">
    <source>
        <dbReference type="Proteomes" id="UP000316196"/>
    </source>
</evidence>
<feature type="domain" description="Mur ligase central" evidence="14">
    <location>
        <begin position="117"/>
        <end position="313"/>
    </location>
</feature>
<accession>A0A542ZBI6</accession>
<evidence type="ECO:0000259" key="13">
    <source>
        <dbReference type="Pfam" id="PF02875"/>
    </source>
</evidence>
<evidence type="ECO:0000256" key="1">
    <source>
        <dbReference type="ARBA" id="ARBA00022490"/>
    </source>
</evidence>
<sequence length="492" mass="50383">MRPVSVAEIAAGIGGVTHDPGDLVVGPDVCIDSRAVTPGALFVALPGENVDGHRFVQAALDAGAAAALVNHVPDGVDASRCIVVDAGADGLGVREAFGRVARHVIDALPGLRTVALTGSQGKTSTKDLLATVLGDAGATVAPEGSHNNEIGVPLTAVSCDEDTRYLVAEMGARGRGHIAYLCGIVPPSVAVVLNVGVAHLGEFGSREAIAQAKGEIVEALDADGWAVLNGTDPYTLGMAPRTRGRIAWFSGAGRPTEPADVIVWADDVHAGDLDRHSFTLVVERGDHVERFPVELQVSGRHQVGNAAAAAAAAVVLGVDPAAVAASLTAATSRSRWRMEITRRADGLVVCNDAYNANPDSMLAACHSLAAIGRAEQREHPGSRTIAVLGDMLELGDASAAEHRAIGRAVAALGIDELIAVGEFADDIVAGVSETDGGSPVSTHRAADTQEARKLAKQVASGHDVVLVKASRSMALEAVADELLGVDDSRSGV</sequence>
<dbReference type="EMBL" id="VFOR01000002">
    <property type="protein sequence ID" value="TQL57705.1"/>
    <property type="molecule type" value="Genomic_DNA"/>
</dbReference>
<dbReference type="SUPFAM" id="SSF53244">
    <property type="entry name" value="MurD-like peptide ligases, peptide-binding domain"/>
    <property type="match status" value="1"/>
</dbReference>
<evidence type="ECO:0000256" key="8">
    <source>
        <dbReference type="ARBA" id="ARBA00023306"/>
    </source>
</evidence>
<evidence type="ECO:0000259" key="12">
    <source>
        <dbReference type="Pfam" id="PF01225"/>
    </source>
</evidence>
<dbReference type="HAMAP" id="MF_02019">
    <property type="entry name" value="MurF"/>
    <property type="match status" value="1"/>
</dbReference>
<dbReference type="InterPro" id="IPR004101">
    <property type="entry name" value="Mur_ligase_C"/>
</dbReference>
<dbReference type="InterPro" id="IPR005863">
    <property type="entry name" value="UDP-N-AcMur_synth"/>
</dbReference>
<evidence type="ECO:0000256" key="2">
    <source>
        <dbReference type="ARBA" id="ARBA00022598"/>
    </source>
</evidence>
<dbReference type="PANTHER" id="PTHR43024:SF1">
    <property type="entry name" value="UDP-N-ACETYLMURAMOYL-TRIPEPTIDE--D-ALANYL-D-ALANINE LIGASE"/>
    <property type="match status" value="1"/>
</dbReference>
<dbReference type="SUPFAM" id="SSF53623">
    <property type="entry name" value="MurD-like peptide ligases, catalytic domain"/>
    <property type="match status" value="1"/>
</dbReference>
<feature type="binding site" evidence="10">
    <location>
        <begin position="118"/>
        <end position="124"/>
    </location>
    <ligand>
        <name>ATP</name>
        <dbReference type="ChEBI" id="CHEBI:30616"/>
    </ligand>
</feature>
<evidence type="ECO:0000259" key="14">
    <source>
        <dbReference type="Pfam" id="PF08245"/>
    </source>
</evidence>
<gene>
    <name evidence="10" type="primary">murF</name>
    <name evidence="15" type="ORF">FB460_1545</name>
</gene>
<dbReference type="GO" id="GO:0005737">
    <property type="term" value="C:cytoplasm"/>
    <property type="evidence" value="ECO:0007669"/>
    <property type="project" value="UniProtKB-SubCell"/>
</dbReference>
<dbReference type="InterPro" id="IPR036615">
    <property type="entry name" value="Mur_ligase_C_dom_sf"/>
</dbReference>
<evidence type="ECO:0000256" key="6">
    <source>
        <dbReference type="ARBA" id="ARBA00022960"/>
    </source>
</evidence>
<keyword evidence="2 10" id="KW-0436">Ligase</keyword>
<dbReference type="InterPro" id="IPR035911">
    <property type="entry name" value="MurE/MurF_N"/>
</dbReference>
<comment type="catalytic activity">
    <reaction evidence="10 11">
        <text>D-alanyl-D-alanine + UDP-N-acetyl-alpha-D-muramoyl-L-alanyl-gamma-D-glutamyl-meso-2,6-diaminopimelate + ATP = UDP-N-acetyl-alpha-D-muramoyl-L-alanyl-gamma-D-glutamyl-meso-2,6-diaminopimeloyl-D-alanyl-D-alanine + ADP + phosphate + H(+)</text>
        <dbReference type="Rhea" id="RHEA:28374"/>
        <dbReference type="ChEBI" id="CHEBI:15378"/>
        <dbReference type="ChEBI" id="CHEBI:30616"/>
        <dbReference type="ChEBI" id="CHEBI:43474"/>
        <dbReference type="ChEBI" id="CHEBI:57822"/>
        <dbReference type="ChEBI" id="CHEBI:61386"/>
        <dbReference type="ChEBI" id="CHEBI:83905"/>
        <dbReference type="ChEBI" id="CHEBI:456216"/>
        <dbReference type="EC" id="6.3.2.10"/>
    </reaction>
</comment>
<dbReference type="Proteomes" id="UP000316196">
    <property type="component" value="Unassembled WGS sequence"/>
</dbReference>
<dbReference type="GO" id="GO:0008766">
    <property type="term" value="F:UDP-N-acetylmuramoylalanyl-D-glutamyl-2,6-diaminopimelate-D-alanyl-D-alanine ligase activity"/>
    <property type="evidence" value="ECO:0007669"/>
    <property type="project" value="RHEA"/>
</dbReference>
<reference evidence="15 16" key="1">
    <citation type="submission" date="2019-06" db="EMBL/GenBank/DDBJ databases">
        <title>Sequencing the genomes of 1000 actinobacteria strains.</title>
        <authorList>
            <person name="Klenk H.-P."/>
        </authorList>
    </citation>
    <scope>NUCLEOTIDE SEQUENCE [LARGE SCALE GENOMIC DNA]</scope>
    <source>
        <strain evidence="15 16">DSM 8251</strain>
    </source>
</reference>
<evidence type="ECO:0000256" key="3">
    <source>
        <dbReference type="ARBA" id="ARBA00022618"/>
    </source>
</evidence>
<dbReference type="GO" id="GO:0051301">
    <property type="term" value="P:cell division"/>
    <property type="evidence" value="ECO:0007669"/>
    <property type="project" value="UniProtKB-KW"/>
</dbReference>
<dbReference type="GO" id="GO:0009252">
    <property type="term" value="P:peptidoglycan biosynthetic process"/>
    <property type="evidence" value="ECO:0007669"/>
    <property type="project" value="UniProtKB-UniRule"/>
</dbReference>
<keyword evidence="6 10" id="KW-0133">Cell shape</keyword>
<keyword evidence="16" id="KW-1185">Reference proteome</keyword>
<dbReference type="GO" id="GO:0008360">
    <property type="term" value="P:regulation of cell shape"/>
    <property type="evidence" value="ECO:0007669"/>
    <property type="project" value="UniProtKB-KW"/>
</dbReference>
<dbReference type="PANTHER" id="PTHR43024">
    <property type="entry name" value="UDP-N-ACETYLMURAMOYL-TRIPEPTIDE--D-ALANYL-D-ALANINE LIGASE"/>
    <property type="match status" value="1"/>
</dbReference>
<keyword evidence="3 10" id="KW-0132">Cell division</keyword>
<dbReference type="InterPro" id="IPR013221">
    <property type="entry name" value="Mur_ligase_cen"/>
</dbReference>
<dbReference type="InterPro" id="IPR051046">
    <property type="entry name" value="MurCDEF_CellWall_CoF430Synth"/>
</dbReference>
<dbReference type="GO" id="GO:0047480">
    <property type="term" value="F:UDP-N-acetylmuramoyl-tripeptide-D-alanyl-D-alanine ligase activity"/>
    <property type="evidence" value="ECO:0007669"/>
    <property type="project" value="UniProtKB-UniRule"/>
</dbReference>
<dbReference type="RefSeq" id="WP_142093555.1">
    <property type="nucleotide sequence ID" value="NZ_BAAAMD010000003.1"/>
</dbReference>
<comment type="pathway">
    <text evidence="10 11">Cell wall biogenesis; peptidoglycan biosynthesis.</text>
</comment>
<evidence type="ECO:0000256" key="4">
    <source>
        <dbReference type="ARBA" id="ARBA00022741"/>
    </source>
</evidence>
<dbReference type="SUPFAM" id="SSF63418">
    <property type="entry name" value="MurE/MurF N-terminal domain"/>
    <property type="match status" value="1"/>
</dbReference>
<dbReference type="OrthoDB" id="9800958at2"/>
<evidence type="ECO:0000256" key="5">
    <source>
        <dbReference type="ARBA" id="ARBA00022840"/>
    </source>
</evidence>
<comment type="similarity">
    <text evidence="10">Belongs to the MurCDEF family. MurF subfamily.</text>
</comment>
<dbReference type="Pfam" id="PF01225">
    <property type="entry name" value="Mur_ligase"/>
    <property type="match status" value="1"/>
</dbReference>
<keyword evidence="9 10" id="KW-0961">Cell wall biogenesis/degradation</keyword>
<feature type="domain" description="Mur ligase C-terminal" evidence="13">
    <location>
        <begin position="337"/>
        <end position="471"/>
    </location>
</feature>
<dbReference type="InterPro" id="IPR036565">
    <property type="entry name" value="Mur-like_cat_sf"/>
</dbReference>
<keyword evidence="8 10" id="KW-0131">Cell cycle</keyword>
<comment type="subcellular location">
    <subcellularLocation>
        <location evidence="10 11">Cytoplasm</location>
    </subcellularLocation>
</comment>
<dbReference type="Pfam" id="PF08245">
    <property type="entry name" value="Mur_ligase_M"/>
    <property type="match status" value="1"/>
</dbReference>
<proteinExistence type="inferred from homology"/>
<dbReference type="NCBIfam" id="TIGR01143">
    <property type="entry name" value="murF"/>
    <property type="match status" value="1"/>
</dbReference>
<organism evidence="15 16">
    <name type="scientific">Propioniferax innocua</name>
    <dbReference type="NCBI Taxonomy" id="1753"/>
    <lineage>
        <taxon>Bacteria</taxon>
        <taxon>Bacillati</taxon>
        <taxon>Actinomycetota</taxon>
        <taxon>Actinomycetes</taxon>
        <taxon>Propionibacteriales</taxon>
        <taxon>Propionibacteriaceae</taxon>
        <taxon>Propioniferax</taxon>
    </lineage>
</organism>
<evidence type="ECO:0000256" key="7">
    <source>
        <dbReference type="ARBA" id="ARBA00022984"/>
    </source>
</evidence>
<comment type="caution">
    <text evidence="15">The sequence shown here is derived from an EMBL/GenBank/DDBJ whole genome shotgun (WGS) entry which is preliminary data.</text>
</comment>
<keyword evidence="7 10" id="KW-0573">Peptidoglycan synthesis</keyword>
<protein>
    <recommendedName>
        <fullName evidence="10 11">UDP-N-acetylmuramoyl-tripeptide--D-alanyl-D-alanine ligase</fullName>
        <ecNumber evidence="10 11">6.3.2.10</ecNumber>
    </recommendedName>
    <alternativeName>
        <fullName evidence="10">D-alanyl-D-alanine-adding enzyme</fullName>
    </alternativeName>
</protein>
<dbReference type="AlphaFoldDB" id="A0A542ZBI6"/>
<dbReference type="InterPro" id="IPR000713">
    <property type="entry name" value="Mur_ligase_N"/>
</dbReference>
<dbReference type="Gene3D" id="3.90.190.20">
    <property type="entry name" value="Mur ligase, C-terminal domain"/>
    <property type="match status" value="1"/>
</dbReference>
<dbReference type="UniPathway" id="UPA00219"/>
<evidence type="ECO:0000313" key="15">
    <source>
        <dbReference type="EMBL" id="TQL57705.1"/>
    </source>
</evidence>
<name>A0A542ZBI6_9ACTN</name>
<comment type="function">
    <text evidence="10 11">Involved in cell wall formation. Catalyzes the final step in the synthesis of UDP-N-acetylmuramoyl-pentapeptide, the precursor of murein.</text>
</comment>
<dbReference type="EC" id="6.3.2.10" evidence="10 11"/>
<evidence type="ECO:0000256" key="11">
    <source>
        <dbReference type="RuleBase" id="RU004136"/>
    </source>
</evidence>
<dbReference type="GO" id="GO:0071555">
    <property type="term" value="P:cell wall organization"/>
    <property type="evidence" value="ECO:0007669"/>
    <property type="project" value="UniProtKB-KW"/>
</dbReference>